<keyword evidence="10 15" id="KW-0694">RNA-binding</keyword>
<dbReference type="SUPFAM" id="SSF50447">
    <property type="entry name" value="Translation proteins"/>
    <property type="match status" value="1"/>
</dbReference>
<dbReference type="GO" id="GO:0005829">
    <property type="term" value="C:cytosol"/>
    <property type="evidence" value="ECO:0007669"/>
    <property type="project" value="TreeGrafter"/>
</dbReference>
<reference evidence="18" key="1">
    <citation type="journal article" date="2019" name="PLoS Negl. Trop. Dis.">
        <title>Revisiting the worldwide diversity of Leptospira species in the environment.</title>
        <authorList>
            <person name="Vincent A.T."/>
            <person name="Schiettekatte O."/>
            <person name="Bourhy P."/>
            <person name="Veyrier F.J."/>
            <person name="Picardeau M."/>
        </authorList>
    </citation>
    <scope>NUCLEOTIDE SEQUENCE [LARGE SCALE GENOMIC DNA]</scope>
    <source>
        <strain evidence="18">201400974</strain>
    </source>
</reference>
<organism evidence="18 19">
    <name type="scientific">Leptospira ilyithenensis</name>
    <dbReference type="NCBI Taxonomy" id="2484901"/>
    <lineage>
        <taxon>Bacteria</taxon>
        <taxon>Pseudomonadati</taxon>
        <taxon>Spirochaetota</taxon>
        <taxon>Spirochaetia</taxon>
        <taxon>Leptospirales</taxon>
        <taxon>Leptospiraceae</taxon>
        <taxon>Leptospira</taxon>
    </lineage>
</organism>
<evidence type="ECO:0000256" key="12">
    <source>
        <dbReference type="ARBA" id="ARBA00023146"/>
    </source>
</evidence>
<dbReference type="Pfam" id="PF02272">
    <property type="entry name" value="DHHA1"/>
    <property type="match status" value="1"/>
</dbReference>
<feature type="domain" description="Alanyl-transfer RNA synthetases family profile" evidence="17">
    <location>
        <begin position="4"/>
        <end position="710"/>
    </location>
</feature>
<evidence type="ECO:0000256" key="8">
    <source>
        <dbReference type="ARBA" id="ARBA00022833"/>
    </source>
</evidence>
<dbReference type="FunFam" id="3.30.930.10:FF:000004">
    <property type="entry name" value="Alanine--tRNA ligase"/>
    <property type="match status" value="1"/>
</dbReference>
<feature type="coiled-coil region" evidence="16">
    <location>
        <begin position="341"/>
        <end position="383"/>
    </location>
</feature>
<feature type="binding site" evidence="15">
    <location>
        <position position="667"/>
    </location>
    <ligand>
        <name>Zn(2+)</name>
        <dbReference type="ChEBI" id="CHEBI:29105"/>
    </ligand>
</feature>
<evidence type="ECO:0000256" key="16">
    <source>
        <dbReference type="SAM" id="Coils"/>
    </source>
</evidence>
<sequence>MKFKSVQEIGDLYLNYFKSKGHVVVPSSSLIPAGDPTLLFTTAGMVQFKPLFTGAVELPYSKACSCQKCVRTTDLEVVGKTERHCTFFEMLGNFSFGDYFKKEAIEYALDFSLNHLEIPKDKIWVTIYLDDDEAKQIWMNTGIPEERIVRLGKKDNFWGPAGDSGACGPCSELYLDRGPEKGGPDCGTSGTCKPGCDCDRYLEYWNLVFNQFNQTVSGELLPLKQTGIDTGSGLERVAMLLQEVDSVYDTDELKNIITTIESLSGKTYDQSTKVNFRVITDHSRSVFFSIGDRIYPDRTGRGYVIRRLIRRASLFARTLGITEPFIYKLVDTLTGIYSKRYPELKERAKEIQSVIRKEEELFLNTLEVGLEELEHLLNQMKSKNETEVRGVDSFRLYSTYGFPREMTRELVLERGFSFNDSEFDAELDKDRDLSRASWKGKKTAYLTGITDTSKLKTEFTGYTQLNGTAKVQFLFKDGKQVNSLKAGEEGVILVDKSPFYAEGGGQLGDWGYIKIESSQFQVQDTQKENDSHLHLGLVLRGEIKLGDTVDLEVDSKRRQSLANHHSGTHLLNGALRRVLGSHVYQKGSVVSPDYLRFDFSHPASLTDEEIRKIEADVNGAVARGITVETEVLPIEQAKTSGALSMFDEKYGNLVRVVGMGDVSKEFCGGTHVSNTKEITYFAVLKESSPGAGNRRIEAICGDPVVDYFQSAFQVLAEKIQNYNLSAKDVYGDLKTHGILDKIPAPEEVQSLFETKKTSAVEYLREIKRKLEDSLSEKLSGLHKDKKKKEALSFSLNPELVEDLLSKVIKIGDIVIAKHSFDAVDAKSLKDLADSLKSREANILCLFASKEGETSTLVYMCNKVLVDKGVHCGNLLKNSLEILGGKGGGRPDMAQGGGKNPDQIDLALEAAMKEIQNKFGA</sequence>
<dbReference type="Gene3D" id="2.40.30.130">
    <property type="match status" value="1"/>
</dbReference>
<evidence type="ECO:0000256" key="7">
    <source>
        <dbReference type="ARBA" id="ARBA00022741"/>
    </source>
</evidence>
<keyword evidence="11 15" id="KW-0648">Protein biosynthesis</keyword>
<keyword evidence="4 15" id="KW-0820">tRNA-binding</keyword>
<dbReference type="SUPFAM" id="SSF101353">
    <property type="entry name" value="Putative anticodon-binding domain of alanyl-tRNA synthetase (AlaRS)"/>
    <property type="match status" value="1"/>
</dbReference>
<dbReference type="FunFam" id="3.10.310.40:FF:000001">
    <property type="entry name" value="Alanine--tRNA ligase"/>
    <property type="match status" value="1"/>
</dbReference>
<dbReference type="InterPro" id="IPR018164">
    <property type="entry name" value="Ala-tRNA-synth_IIc_N"/>
</dbReference>
<comment type="function">
    <text evidence="13 15">Catalyzes the attachment of alanine to tRNA(Ala) in a two-step reaction: alanine is first activated by ATP to form Ala-AMP and then transferred to the acceptor end of tRNA(Ala). Also edits incorrectly charged Ser-tRNA(Ala) and Gly-tRNA(Ala) via its editing domain.</text>
</comment>
<evidence type="ECO:0000313" key="19">
    <source>
        <dbReference type="Proteomes" id="UP000298264"/>
    </source>
</evidence>
<keyword evidence="19" id="KW-1185">Reference proteome</keyword>
<evidence type="ECO:0000256" key="15">
    <source>
        <dbReference type="HAMAP-Rule" id="MF_00036"/>
    </source>
</evidence>
<feature type="binding site" evidence="15">
    <location>
        <position position="569"/>
    </location>
    <ligand>
        <name>Zn(2+)</name>
        <dbReference type="ChEBI" id="CHEBI:29105"/>
    </ligand>
</feature>
<evidence type="ECO:0000256" key="13">
    <source>
        <dbReference type="ARBA" id="ARBA00024779"/>
    </source>
</evidence>
<dbReference type="RefSeq" id="WP_135763410.1">
    <property type="nucleotide sequence ID" value="NZ_RQHV01000036.1"/>
</dbReference>
<dbReference type="Gene3D" id="3.30.980.10">
    <property type="entry name" value="Threonyl-trna Synthetase, Chain A, domain 2"/>
    <property type="match status" value="1"/>
</dbReference>
<dbReference type="GO" id="GO:0006419">
    <property type="term" value="P:alanyl-tRNA aminoacylation"/>
    <property type="evidence" value="ECO:0007669"/>
    <property type="project" value="UniProtKB-UniRule"/>
</dbReference>
<evidence type="ECO:0000256" key="6">
    <source>
        <dbReference type="ARBA" id="ARBA00022723"/>
    </source>
</evidence>
<keyword evidence="6 15" id="KW-0479">Metal-binding</keyword>
<keyword evidence="16" id="KW-0175">Coiled coil</keyword>
<dbReference type="PANTHER" id="PTHR11777">
    <property type="entry name" value="ALANYL-TRNA SYNTHETASE"/>
    <property type="match status" value="1"/>
</dbReference>
<dbReference type="EMBL" id="RQHV01000036">
    <property type="protein sequence ID" value="TGN11969.1"/>
    <property type="molecule type" value="Genomic_DNA"/>
</dbReference>
<evidence type="ECO:0000259" key="17">
    <source>
        <dbReference type="PROSITE" id="PS50860"/>
    </source>
</evidence>
<feature type="binding site" evidence="15">
    <location>
        <position position="671"/>
    </location>
    <ligand>
        <name>Zn(2+)</name>
        <dbReference type="ChEBI" id="CHEBI:29105"/>
    </ligand>
</feature>
<dbReference type="InterPro" id="IPR018165">
    <property type="entry name" value="Ala-tRNA-synth_IIc_core"/>
</dbReference>
<dbReference type="Pfam" id="PF07973">
    <property type="entry name" value="tRNA_SAD"/>
    <property type="match status" value="1"/>
</dbReference>
<evidence type="ECO:0000256" key="3">
    <source>
        <dbReference type="ARBA" id="ARBA00022490"/>
    </source>
</evidence>
<dbReference type="Gene3D" id="3.30.930.10">
    <property type="entry name" value="Bira Bifunctional Protein, Domain 2"/>
    <property type="match status" value="1"/>
</dbReference>
<dbReference type="PRINTS" id="PR00980">
    <property type="entry name" value="TRNASYNTHALA"/>
</dbReference>
<evidence type="ECO:0000256" key="4">
    <source>
        <dbReference type="ARBA" id="ARBA00022555"/>
    </source>
</evidence>
<dbReference type="AlphaFoldDB" id="A0A4R9LVN2"/>
<comment type="similarity">
    <text evidence="2 15">Belongs to the class-II aminoacyl-tRNA synthetase family.</text>
</comment>
<keyword evidence="8 15" id="KW-0862">Zinc</keyword>
<name>A0A4R9LVN2_9LEPT</name>
<evidence type="ECO:0000256" key="2">
    <source>
        <dbReference type="ARBA" id="ARBA00008226"/>
    </source>
</evidence>
<dbReference type="Gene3D" id="3.30.54.20">
    <property type="match status" value="1"/>
</dbReference>
<dbReference type="FunFam" id="3.30.54.20:FF:000001">
    <property type="entry name" value="Alanine--tRNA ligase"/>
    <property type="match status" value="1"/>
</dbReference>
<protein>
    <recommendedName>
        <fullName evidence="15">Alanine--tRNA ligase</fullName>
        <ecNumber evidence="15">6.1.1.7</ecNumber>
    </recommendedName>
    <alternativeName>
        <fullName evidence="15">Alanyl-tRNA synthetase</fullName>
        <shortName evidence="15">AlaRS</shortName>
    </alternativeName>
</protein>
<evidence type="ECO:0000256" key="1">
    <source>
        <dbReference type="ARBA" id="ARBA00004496"/>
    </source>
</evidence>
<dbReference type="InterPro" id="IPR018163">
    <property type="entry name" value="Thr/Ala-tRNA-synth_IIc_edit"/>
</dbReference>
<dbReference type="NCBIfam" id="TIGR00344">
    <property type="entry name" value="alaS"/>
    <property type="match status" value="1"/>
</dbReference>
<keyword evidence="9 15" id="KW-0067">ATP-binding</keyword>
<dbReference type="InterPro" id="IPR012947">
    <property type="entry name" value="tRNA_SAD"/>
</dbReference>
<dbReference type="EC" id="6.1.1.7" evidence="15"/>
<dbReference type="GO" id="GO:0005524">
    <property type="term" value="F:ATP binding"/>
    <property type="evidence" value="ECO:0007669"/>
    <property type="project" value="UniProtKB-UniRule"/>
</dbReference>
<keyword evidence="12 15" id="KW-0030">Aminoacyl-tRNA synthetase</keyword>
<dbReference type="Proteomes" id="UP000298264">
    <property type="component" value="Unassembled WGS sequence"/>
</dbReference>
<dbReference type="InterPro" id="IPR003156">
    <property type="entry name" value="DHHA1_dom"/>
</dbReference>
<dbReference type="CDD" id="cd00673">
    <property type="entry name" value="AlaRS_core"/>
    <property type="match status" value="1"/>
</dbReference>
<comment type="catalytic activity">
    <reaction evidence="14 15">
        <text>tRNA(Ala) + L-alanine + ATP = L-alanyl-tRNA(Ala) + AMP + diphosphate</text>
        <dbReference type="Rhea" id="RHEA:12540"/>
        <dbReference type="Rhea" id="RHEA-COMP:9657"/>
        <dbReference type="Rhea" id="RHEA-COMP:9923"/>
        <dbReference type="ChEBI" id="CHEBI:30616"/>
        <dbReference type="ChEBI" id="CHEBI:33019"/>
        <dbReference type="ChEBI" id="CHEBI:57972"/>
        <dbReference type="ChEBI" id="CHEBI:78442"/>
        <dbReference type="ChEBI" id="CHEBI:78497"/>
        <dbReference type="ChEBI" id="CHEBI:456215"/>
        <dbReference type="EC" id="6.1.1.7"/>
    </reaction>
</comment>
<dbReference type="SUPFAM" id="SSF55681">
    <property type="entry name" value="Class II aaRS and biotin synthetases"/>
    <property type="match status" value="1"/>
</dbReference>
<comment type="cofactor">
    <cofactor evidence="15">
        <name>Zn(2+)</name>
        <dbReference type="ChEBI" id="CHEBI:29105"/>
    </cofactor>
    <text evidence="15">Binds 1 zinc ion per subunit.</text>
</comment>
<comment type="domain">
    <text evidence="15">Consists of three domains; the N-terminal catalytic domain, the editing domain and the C-terminal C-Ala domain. The editing domain removes incorrectly charged amino acids, while the C-Ala domain, along with tRNA(Ala), serves as a bridge to cooperatively bring together the editing and aminoacylation centers thus stimulating deacylation of misacylated tRNAs.</text>
</comment>
<accession>A0A4R9LVN2</accession>
<dbReference type="InterPro" id="IPR050058">
    <property type="entry name" value="Ala-tRNA_ligase"/>
</dbReference>
<dbReference type="InterPro" id="IPR018162">
    <property type="entry name" value="Ala-tRNA-ligase_IIc_anticod-bd"/>
</dbReference>
<proteinExistence type="inferred from homology"/>
<evidence type="ECO:0000256" key="10">
    <source>
        <dbReference type="ARBA" id="ARBA00022884"/>
    </source>
</evidence>
<evidence type="ECO:0000256" key="9">
    <source>
        <dbReference type="ARBA" id="ARBA00022840"/>
    </source>
</evidence>
<dbReference type="Pfam" id="PF01411">
    <property type="entry name" value="tRNA-synt_2c"/>
    <property type="match status" value="1"/>
</dbReference>
<evidence type="ECO:0000256" key="14">
    <source>
        <dbReference type="ARBA" id="ARBA00048300"/>
    </source>
</evidence>
<keyword evidence="5 15" id="KW-0436">Ligase</keyword>
<dbReference type="FunFam" id="2.40.30.130:FF:000001">
    <property type="entry name" value="Alanine--tRNA ligase"/>
    <property type="match status" value="1"/>
</dbReference>
<dbReference type="Gene3D" id="3.10.310.40">
    <property type="match status" value="1"/>
</dbReference>
<evidence type="ECO:0000313" key="18">
    <source>
        <dbReference type="EMBL" id="TGN11969.1"/>
    </source>
</evidence>
<gene>
    <name evidence="15" type="primary">alaS</name>
    <name evidence="18" type="ORF">EHS11_05530</name>
</gene>
<feature type="binding site" evidence="15">
    <location>
        <position position="565"/>
    </location>
    <ligand>
        <name>Zn(2+)</name>
        <dbReference type="ChEBI" id="CHEBI:29105"/>
    </ligand>
</feature>
<dbReference type="PROSITE" id="PS50860">
    <property type="entry name" value="AA_TRNA_LIGASE_II_ALA"/>
    <property type="match status" value="1"/>
</dbReference>
<dbReference type="OrthoDB" id="9803884at2"/>
<dbReference type="GO" id="GO:0008270">
    <property type="term" value="F:zinc ion binding"/>
    <property type="evidence" value="ECO:0007669"/>
    <property type="project" value="UniProtKB-UniRule"/>
</dbReference>
<dbReference type="InterPro" id="IPR002318">
    <property type="entry name" value="Ala-tRNA-lgiase_IIc"/>
</dbReference>
<dbReference type="FunFam" id="3.30.980.10:FF:000004">
    <property type="entry name" value="Alanine--tRNA ligase, cytoplasmic"/>
    <property type="match status" value="1"/>
</dbReference>
<dbReference type="InterPro" id="IPR023033">
    <property type="entry name" value="Ala_tRNA_ligase_euk/bac"/>
</dbReference>
<dbReference type="GO" id="GO:0004813">
    <property type="term" value="F:alanine-tRNA ligase activity"/>
    <property type="evidence" value="ECO:0007669"/>
    <property type="project" value="UniProtKB-UniRule"/>
</dbReference>
<dbReference type="HAMAP" id="MF_00036_B">
    <property type="entry name" value="Ala_tRNA_synth_B"/>
    <property type="match status" value="1"/>
</dbReference>
<comment type="subcellular location">
    <subcellularLocation>
        <location evidence="1 15">Cytoplasm</location>
    </subcellularLocation>
</comment>
<dbReference type="SUPFAM" id="SSF55186">
    <property type="entry name" value="ThrRS/AlaRS common domain"/>
    <property type="match status" value="1"/>
</dbReference>
<dbReference type="SMART" id="SM00863">
    <property type="entry name" value="tRNA_SAD"/>
    <property type="match status" value="1"/>
</dbReference>
<dbReference type="GO" id="GO:0000049">
    <property type="term" value="F:tRNA binding"/>
    <property type="evidence" value="ECO:0007669"/>
    <property type="project" value="UniProtKB-KW"/>
</dbReference>
<evidence type="ECO:0000256" key="11">
    <source>
        <dbReference type="ARBA" id="ARBA00022917"/>
    </source>
</evidence>
<dbReference type="GO" id="GO:0002161">
    <property type="term" value="F:aminoacyl-tRNA deacylase activity"/>
    <property type="evidence" value="ECO:0007669"/>
    <property type="project" value="TreeGrafter"/>
</dbReference>
<dbReference type="InterPro" id="IPR045864">
    <property type="entry name" value="aa-tRNA-synth_II/BPL/LPL"/>
</dbReference>
<dbReference type="InterPro" id="IPR009000">
    <property type="entry name" value="Transl_B-barrel_sf"/>
</dbReference>
<keyword evidence="7 15" id="KW-0547">Nucleotide-binding</keyword>
<keyword evidence="3 15" id="KW-0963">Cytoplasm</keyword>
<evidence type="ECO:0000256" key="5">
    <source>
        <dbReference type="ARBA" id="ARBA00022598"/>
    </source>
</evidence>
<dbReference type="PANTHER" id="PTHR11777:SF9">
    <property type="entry name" value="ALANINE--TRNA LIGASE, CYTOPLASMIC"/>
    <property type="match status" value="1"/>
</dbReference>
<comment type="caution">
    <text evidence="18">The sequence shown here is derived from an EMBL/GenBank/DDBJ whole genome shotgun (WGS) entry which is preliminary data.</text>
</comment>